<evidence type="ECO:0000259" key="5">
    <source>
        <dbReference type="PROSITE" id="PS50970"/>
    </source>
</evidence>
<dbReference type="GO" id="GO:0008168">
    <property type="term" value="F:methyltransferase activity"/>
    <property type="evidence" value="ECO:0007669"/>
    <property type="project" value="UniProtKB-UniRule"/>
</dbReference>
<keyword evidence="2 4" id="KW-0808">Transferase</keyword>
<evidence type="ECO:0000256" key="1">
    <source>
        <dbReference type="ARBA" id="ARBA00022603"/>
    </source>
</evidence>
<dbReference type="Pfam" id="PF02574">
    <property type="entry name" value="S-methyl_trans"/>
    <property type="match status" value="1"/>
</dbReference>
<dbReference type="InterPro" id="IPR017226">
    <property type="entry name" value="BHMT-like"/>
</dbReference>
<dbReference type="PIRSF" id="PIRSF037505">
    <property type="entry name" value="Betaine_HMT"/>
    <property type="match status" value="1"/>
</dbReference>
<dbReference type="Proteomes" id="UP000017800">
    <property type="component" value="Unassembled WGS sequence"/>
</dbReference>
<evidence type="ECO:0000313" key="7">
    <source>
        <dbReference type="Proteomes" id="UP000017800"/>
    </source>
</evidence>
<dbReference type="GO" id="GO:0032259">
    <property type="term" value="P:methylation"/>
    <property type="evidence" value="ECO:0007669"/>
    <property type="project" value="UniProtKB-KW"/>
</dbReference>
<dbReference type="PROSITE" id="PS50970">
    <property type="entry name" value="HCY"/>
    <property type="match status" value="1"/>
</dbReference>
<feature type="domain" description="Hcy-binding" evidence="5">
    <location>
        <begin position="1"/>
        <end position="294"/>
    </location>
</feature>
<keyword evidence="3 4" id="KW-0862">Zinc</keyword>
<dbReference type="PANTHER" id="PTHR11103:SF18">
    <property type="entry name" value="SLR1189 PROTEIN"/>
    <property type="match status" value="1"/>
</dbReference>
<feature type="binding site" evidence="3 4">
    <location>
        <position position="280"/>
    </location>
    <ligand>
        <name>Zn(2+)</name>
        <dbReference type="ChEBI" id="CHEBI:29105"/>
    </ligand>
</feature>
<feature type="binding site" evidence="3 4">
    <location>
        <position position="279"/>
    </location>
    <ligand>
        <name>Zn(2+)</name>
        <dbReference type="ChEBI" id="CHEBI:29105"/>
    </ligand>
</feature>
<dbReference type="InterPro" id="IPR003726">
    <property type="entry name" value="HCY_dom"/>
</dbReference>
<evidence type="ECO:0000256" key="4">
    <source>
        <dbReference type="PROSITE-ProRule" id="PRU00333"/>
    </source>
</evidence>
<organism evidence="6 7">
    <name type="scientific">Vibrio halioticoli NBRC 102217</name>
    <dbReference type="NCBI Taxonomy" id="1219072"/>
    <lineage>
        <taxon>Bacteria</taxon>
        <taxon>Pseudomonadati</taxon>
        <taxon>Pseudomonadota</taxon>
        <taxon>Gammaproteobacteria</taxon>
        <taxon>Vibrionales</taxon>
        <taxon>Vibrionaceae</taxon>
        <taxon>Vibrio</taxon>
    </lineage>
</organism>
<keyword evidence="3 4" id="KW-0479">Metal-binding</keyword>
<feature type="binding site" evidence="3 4">
    <location>
        <position position="204"/>
    </location>
    <ligand>
        <name>Zn(2+)</name>
        <dbReference type="ChEBI" id="CHEBI:29105"/>
    </ligand>
</feature>
<keyword evidence="1 4" id="KW-0489">Methyltransferase</keyword>
<dbReference type="InterPro" id="IPR036589">
    <property type="entry name" value="HCY_dom_sf"/>
</dbReference>
<evidence type="ECO:0000256" key="2">
    <source>
        <dbReference type="ARBA" id="ARBA00022679"/>
    </source>
</evidence>
<reference evidence="6 7" key="1">
    <citation type="submission" date="2013-11" db="EMBL/GenBank/DDBJ databases">
        <title>Whole genome shotgun sequence of Vibrio halioticoli NBRC 102217.</title>
        <authorList>
            <person name="Isaki S."/>
            <person name="Kimura A."/>
            <person name="Ohji S."/>
            <person name="Hosoyama A."/>
            <person name="Fujita N."/>
            <person name="Hashimoto M."/>
            <person name="Hosoyama Y."/>
            <person name="Yamazoe A."/>
        </authorList>
    </citation>
    <scope>NUCLEOTIDE SEQUENCE [LARGE SCALE GENOMIC DNA]</scope>
    <source>
        <strain evidence="6 7">NBRC 102217</strain>
    </source>
</reference>
<name>V5FM03_9VIBR</name>
<accession>V5FM03</accession>
<comment type="caution">
    <text evidence="6">The sequence shown here is derived from an EMBL/GenBank/DDBJ whole genome shotgun (WGS) entry which is preliminary data.</text>
</comment>
<sequence>MKDLTILDGGMGRELKRIGAPFSQPLWSAQALIESPQHVSQAHQGFVDAGAQILTVNSYACVPFHLGEELYSTQGFELAKKASEITREVADKSATKVLVAGSIPPAFGSYRPDLFEVNEARVISQTLFDAQDKNVDLWLAETVASIAEFEMISEVLSATDKPCYYSFTLQDDASTEAKLRSGELVVDAAKAACNAGVDGIFFNCSVPEVMEKAIAITHSVIKETGVDAVIGVFANSFTPITEGHEANDTIQSMRELSPADYLELAKSWYQAGATIIGGCCGIQPSHIAALAKWRDDSEES</sequence>
<evidence type="ECO:0000313" key="6">
    <source>
        <dbReference type="EMBL" id="GAD89882.1"/>
    </source>
</evidence>
<dbReference type="Gene3D" id="3.20.20.330">
    <property type="entry name" value="Homocysteine-binding-like domain"/>
    <property type="match status" value="1"/>
</dbReference>
<proteinExistence type="predicted"/>
<dbReference type="OrthoDB" id="9803687at2"/>
<dbReference type="AlphaFoldDB" id="V5FM03"/>
<dbReference type="eggNOG" id="COG2040">
    <property type="taxonomic scope" value="Bacteria"/>
</dbReference>
<dbReference type="PANTHER" id="PTHR11103">
    <property type="entry name" value="SLR1189 PROTEIN"/>
    <property type="match status" value="1"/>
</dbReference>
<dbReference type="EMBL" id="BAUJ01000029">
    <property type="protein sequence ID" value="GAD89882.1"/>
    <property type="molecule type" value="Genomic_DNA"/>
</dbReference>
<evidence type="ECO:0000256" key="3">
    <source>
        <dbReference type="PIRSR" id="PIRSR037505-2"/>
    </source>
</evidence>
<dbReference type="SUPFAM" id="SSF82282">
    <property type="entry name" value="Homocysteine S-methyltransferase"/>
    <property type="match status" value="1"/>
</dbReference>
<dbReference type="RefSeq" id="WP_023404236.1">
    <property type="nucleotide sequence ID" value="NZ_BAUJ01000029.1"/>
</dbReference>
<gene>
    <name evidence="6" type="ORF">VHA01S_029_00150</name>
</gene>
<protein>
    <submittedName>
        <fullName evidence="6">Homocysteine S-methyltransferase family protein</fullName>
    </submittedName>
</protein>
<dbReference type="GO" id="GO:0009086">
    <property type="term" value="P:methionine biosynthetic process"/>
    <property type="evidence" value="ECO:0007669"/>
    <property type="project" value="InterPro"/>
</dbReference>
<dbReference type="GO" id="GO:0008270">
    <property type="term" value="F:zinc ion binding"/>
    <property type="evidence" value="ECO:0007669"/>
    <property type="project" value="InterPro"/>
</dbReference>
<comment type="cofactor">
    <cofactor evidence="3">
        <name>Zn(2+)</name>
        <dbReference type="ChEBI" id="CHEBI:29105"/>
    </cofactor>
    <text evidence="3">Binds 1 zinc ion per subunit.</text>
</comment>
<keyword evidence="7" id="KW-1185">Reference proteome</keyword>